<evidence type="ECO:0000256" key="1">
    <source>
        <dbReference type="ARBA" id="ARBA00004611"/>
    </source>
</evidence>
<evidence type="ECO:0000256" key="5">
    <source>
        <dbReference type="ARBA" id="ARBA00022846"/>
    </source>
</evidence>
<keyword evidence="5" id="KW-0282">Flagellum</keyword>
<name>A0A1Y1W0F6_9FUNG</name>
<reference evidence="13 14" key="1">
    <citation type="submission" date="2016-08" db="EMBL/GenBank/DDBJ databases">
        <title>A Parts List for Fungal Cellulosomes Revealed by Comparative Genomics.</title>
        <authorList>
            <consortium name="DOE Joint Genome Institute"/>
            <person name="Haitjema C.H."/>
            <person name="Gilmore S.P."/>
            <person name="Henske J.K."/>
            <person name="Solomon K.V."/>
            <person name="De Groot R."/>
            <person name="Kuo A."/>
            <person name="Mondo S.J."/>
            <person name="Salamov A.A."/>
            <person name="Labutti K."/>
            <person name="Zhao Z."/>
            <person name="Chiniquy J."/>
            <person name="Barry K."/>
            <person name="Brewer H.M."/>
            <person name="Purvine S.O."/>
            <person name="Wright A.T."/>
            <person name="Boxma B."/>
            <person name="Van Alen T."/>
            <person name="Hackstein J.H."/>
            <person name="Baker S.E."/>
            <person name="Grigoriev I.V."/>
            <person name="O'Malley M.A."/>
        </authorList>
    </citation>
    <scope>NUCLEOTIDE SEQUENCE [LARGE SCALE GENOMIC DNA]</scope>
    <source>
        <strain evidence="13 14">S4</strain>
    </source>
</reference>
<dbReference type="Pfam" id="PF14580">
    <property type="entry name" value="LRR_9"/>
    <property type="match status" value="1"/>
</dbReference>
<gene>
    <name evidence="13" type="ORF">BCR32DRAFT_297576</name>
</gene>
<evidence type="ECO:0000256" key="4">
    <source>
        <dbReference type="ARBA" id="ARBA00022737"/>
    </source>
</evidence>
<feature type="coiled-coil region" evidence="12">
    <location>
        <begin position="210"/>
        <end position="243"/>
    </location>
</feature>
<sequence>MITFVSYASVDPVVISEELINTAINEQITPEIAEIAKKEGIDPEEVKSIRLDYKNILKINNLWSLKNLTKLQLDNNIIEKIENINFLVNLTWLDLSFNNITVIEGINELVNLTDLSLFNNRISKIENMDDLTKLTVFSIGNNNLSSLENILYLTRFENLRVLNAAGNKICNDKNYKSYILANLKNLKYLDYRLINQEEVEKSRALYLDDLIALEEEEKIMKSKKEKQEQRRKLEQLFEEAHIKNIDMLFNDMFEQDPDFHKLNILAPEKIQDLNEDYRAKFDIIIIEMKDFILKKHSEVQEEKELITKAIEDAKAETDSKGIKLVNDLEHRKKVFIRTVMNMKDIKEVDEAVKSMKHDVDETANQLMALEMTIVEQFEEILRDYEKNLQELFNSMLECGQTNMARIRELENNYFERYTECIMSTYDRIHKSDMDSIENEELRELLSDKEIILNSLNATHDFHLLKFDQQEDGLSSGCNKEFEDEIQRTHTEEIQRNRKRVIEIVTYVERLYYEIEQAEDSVF</sequence>
<dbReference type="PANTHER" id="PTHR45973">
    <property type="entry name" value="PROTEIN PHOSPHATASE 1 REGULATORY SUBUNIT SDS22-RELATED"/>
    <property type="match status" value="1"/>
</dbReference>
<keyword evidence="7" id="KW-0969">Cilium</keyword>
<keyword evidence="3" id="KW-0433">Leucine-rich repeat</keyword>
<keyword evidence="9" id="KW-0966">Cell projection</keyword>
<evidence type="ECO:0000256" key="12">
    <source>
        <dbReference type="SAM" id="Coils"/>
    </source>
</evidence>
<dbReference type="InterPro" id="IPR001611">
    <property type="entry name" value="Leu-rich_rpt"/>
</dbReference>
<feature type="coiled-coil region" evidence="12">
    <location>
        <begin position="345"/>
        <end position="394"/>
    </location>
</feature>
<dbReference type="InterPro" id="IPR050576">
    <property type="entry name" value="Cilia_flagella_integrity"/>
</dbReference>
<dbReference type="Proteomes" id="UP000193944">
    <property type="component" value="Unassembled WGS sequence"/>
</dbReference>
<dbReference type="OrthoDB" id="266138at2759"/>
<comment type="similarity">
    <text evidence="10">Belongs to the DRC3 family.</text>
</comment>
<dbReference type="Gene3D" id="3.80.10.10">
    <property type="entry name" value="Ribonuclease Inhibitor"/>
    <property type="match status" value="1"/>
</dbReference>
<dbReference type="PROSITE" id="PS51450">
    <property type="entry name" value="LRR"/>
    <property type="match status" value="4"/>
</dbReference>
<dbReference type="GO" id="GO:0005929">
    <property type="term" value="C:cilium"/>
    <property type="evidence" value="ECO:0007669"/>
    <property type="project" value="TreeGrafter"/>
</dbReference>
<evidence type="ECO:0000256" key="7">
    <source>
        <dbReference type="ARBA" id="ARBA00023069"/>
    </source>
</evidence>
<keyword evidence="8" id="KW-0206">Cytoskeleton</keyword>
<dbReference type="EMBL" id="MCFG01000439">
    <property type="protein sequence ID" value="ORX66998.1"/>
    <property type="molecule type" value="Genomic_DNA"/>
</dbReference>
<dbReference type="PANTHER" id="PTHR45973:SF12">
    <property type="entry name" value="DYNEIN REGULATORY COMPLEX SUBUNIT 3"/>
    <property type="match status" value="1"/>
</dbReference>
<dbReference type="SMART" id="SM00365">
    <property type="entry name" value="LRR_SD22"/>
    <property type="match status" value="4"/>
</dbReference>
<keyword evidence="2" id="KW-0963">Cytoplasm</keyword>
<proteinExistence type="inferred from homology"/>
<accession>A0A1Y1W0F6</accession>
<evidence type="ECO:0000256" key="9">
    <source>
        <dbReference type="ARBA" id="ARBA00023273"/>
    </source>
</evidence>
<dbReference type="AlphaFoldDB" id="A0A1Y1W0F6"/>
<evidence type="ECO:0000256" key="2">
    <source>
        <dbReference type="ARBA" id="ARBA00022490"/>
    </source>
</evidence>
<protein>
    <recommendedName>
        <fullName evidence="11">Dynein regulatory complex subunit 3</fullName>
    </recommendedName>
</protein>
<reference evidence="13 14" key="2">
    <citation type="submission" date="2016-08" db="EMBL/GenBank/DDBJ databases">
        <title>Pervasive Adenine N6-methylation of Active Genes in Fungi.</title>
        <authorList>
            <consortium name="DOE Joint Genome Institute"/>
            <person name="Mondo S.J."/>
            <person name="Dannebaum R.O."/>
            <person name="Kuo R.C."/>
            <person name="Labutti K."/>
            <person name="Haridas S."/>
            <person name="Kuo A."/>
            <person name="Salamov A."/>
            <person name="Ahrendt S.R."/>
            <person name="Lipzen A."/>
            <person name="Sullivan W."/>
            <person name="Andreopoulos W.B."/>
            <person name="Clum A."/>
            <person name="Lindquist E."/>
            <person name="Daum C."/>
            <person name="Ramamoorthy G.K."/>
            <person name="Gryganskyi A."/>
            <person name="Culley D."/>
            <person name="Magnuson J.K."/>
            <person name="James T.Y."/>
            <person name="O'Malley M.A."/>
            <person name="Stajich J.E."/>
            <person name="Spatafora J.W."/>
            <person name="Visel A."/>
            <person name="Grigoriev I.V."/>
        </authorList>
    </citation>
    <scope>NUCLEOTIDE SEQUENCE [LARGE SCALE GENOMIC DNA]</scope>
    <source>
        <strain evidence="13 14">S4</strain>
    </source>
</reference>
<comment type="caution">
    <text evidence="13">The sequence shown here is derived from an EMBL/GenBank/DDBJ whole genome shotgun (WGS) entry which is preliminary data.</text>
</comment>
<evidence type="ECO:0000256" key="3">
    <source>
        <dbReference type="ARBA" id="ARBA00022614"/>
    </source>
</evidence>
<evidence type="ECO:0000313" key="13">
    <source>
        <dbReference type="EMBL" id="ORX66998.1"/>
    </source>
</evidence>
<evidence type="ECO:0000256" key="6">
    <source>
        <dbReference type="ARBA" id="ARBA00023054"/>
    </source>
</evidence>
<evidence type="ECO:0000256" key="11">
    <source>
        <dbReference type="ARBA" id="ARBA00040950"/>
    </source>
</evidence>
<keyword evidence="4" id="KW-0677">Repeat</keyword>
<dbReference type="STRING" id="1754192.A0A1Y1W0F6"/>
<keyword evidence="6 12" id="KW-0175">Coiled coil</keyword>
<evidence type="ECO:0000313" key="14">
    <source>
        <dbReference type="Proteomes" id="UP000193944"/>
    </source>
</evidence>
<evidence type="ECO:0000256" key="8">
    <source>
        <dbReference type="ARBA" id="ARBA00023212"/>
    </source>
</evidence>
<comment type="subcellular location">
    <subcellularLocation>
        <location evidence="1">Cytoplasm</location>
        <location evidence="1">Cytoskeleton</location>
        <location evidence="1">Flagellum axoneme</location>
    </subcellularLocation>
</comment>
<evidence type="ECO:0000256" key="10">
    <source>
        <dbReference type="ARBA" id="ARBA00038378"/>
    </source>
</evidence>
<dbReference type="InterPro" id="IPR032675">
    <property type="entry name" value="LRR_dom_sf"/>
</dbReference>
<dbReference type="SUPFAM" id="SSF52075">
    <property type="entry name" value="Outer arm dynein light chain 1"/>
    <property type="match status" value="1"/>
</dbReference>
<organism evidence="13 14">
    <name type="scientific">Anaeromyces robustus</name>
    <dbReference type="NCBI Taxonomy" id="1754192"/>
    <lineage>
        <taxon>Eukaryota</taxon>
        <taxon>Fungi</taxon>
        <taxon>Fungi incertae sedis</taxon>
        <taxon>Chytridiomycota</taxon>
        <taxon>Chytridiomycota incertae sedis</taxon>
        <taxon>Neocallimastigomycetes</taxon>
        <taxon>Neocallimastigales</taxon>
        <taxon>Neocallimastigaceae</taxon>
        <taxon>Anaeromyces</taxon>
    </lineage>
</organism>
<keyword evidence="14" id="KW-1185">Reference proteome</keyword>